<evidence type="ECO:0000256" key="8">
    <source>
        <dbReference type="ARBA" id="ARBA00023212"/>
    </source>
</evidence>
<keyword evidence="6 11" id="KW-0175">Coiled coil</keyword>
<dbReference type="GO" id="GO:0005819">
    <property type="term" value="C:spindle"/>
    <property type="evidence" value="ECO:0007669"/>
    <property type="project" value="UniProtKB-SubCell"/>
</dbReference>
<dbReference type="PANTHER" id="PTHR37739">
    <property type="entry name" value="KINESIN-LIKE PROTEIN KIN-12D"/>
    <property type="match status" value="1"/>
</dbReference>
<dbReference type="InterPro" id="IPR036961">
    <property type="entry name" value="Kinesin_motor_dom_sf"/>
</dbReference>
<keyword evidence="3" id="KW-0493">Microtubule</keyword>
<keyword evidence="8" id="KW-0206">Cytoskeleton</keyword>
<dbReference type="InterPro" id="IPR001752">
    <property type="entry name" value="Kinesin_motor_dom"/>
</dbReference>
<dbReference type="GO" id="GO:0005524">
    <property type="term" value="F:ATP binding"/>
    <property type="evidence" value="ECO:0007669"/>
    <property type="project" value="UniProtKB-UniRule"/>
</dbReference>
<evidence type="ECO:0000256" key="9">
    <source>
        <dbReference type="ARBA" id="ARBA00034488"/>
    </source>
</evidence>
<dbReference type="GeneTree" id="ENSGT00940000156463"/>
<dbReference type="InterPro" id="IPR044986">
    <property type="entry name" value="KIF15/KIN-12"/>
</dbReference>
<dbReference type="CDD" id="cd01373">
    <property type="entry name" value="KISc_KLP2_like"/>
    <property type="match status" value="1"/>
</dbReference>
<dbReference type="GO" id="GO:0007018">
    <property type="term" value="P:microtubule-based movement"/>
    <property type="evidence" value="ECO:0007669"/>
    <property type="project" value="InterPro"/>
</dbReference>
<evidence type="ECO:0000256" key="6">
    <source>
        <dbReference type="ARBA" id="ARBA00023054"/>
    </source>
</evidence>
<dbReference type="Pfam" id="PF15908">
    <property type="entry name" value="HMMR_C"/>
    <property type="match status" value="1"/>
</dbReference>
<dbReference type="Gene3D" id="3.40.850.10">
    <property type="entry name" value="Kinesin motor domain"/>
    <property type="match status" value="1"/>
</dbReference>
<name>A0A8C5BJP4_GADMO</name>
<evidence type="ECO:0000256" key="1">
    <source>
        <dbReference type="ARBA" id="ARBA00004186"/>
    </source>
</evidence>
<dbReference type="PROSITE" id="PS00411">
    <property type="entry name" value="KINESIN_MOTOR_1"/>
    <property type="match status" value="1"/>
</dbReference>
<evidence type="ECO:0000313" key="15">
    <source>
        <dbReference type="Proteomes" id="UP000694546"/>
    </source>
</evidence>
<dbReference type="SMART" id="SM00129">
    <property type="entry name" value="KISc"/>
    <property type="match status" value="1"/>
</dbReference>
<dbReference type="InterPro" id="IPR027417">
    <property type="entry name" value="P-loop_NTPase"/>
</dbReference>
<keyword evidence="4 10" id="KW-0547">Nucleotide-binding</keyword>
<comment type="similarity">
    <text evidence="9">Belongs to the TRAFAC class myosin-kinesin ATPase superfamily. Kinesin family. KIN-12 subfamily.</text>
</comment>
<dbReference type="SUPFAM" id="SSF52540">
    <property type="entry name" value="P-loop containing nucleoside triphosphate hydrolases"/>
    <property type="match status" value="1"/>
</dbReference>
<evidence type="ECO:0000256" key="12">
    <source>
        <dbReference type="SAM" id="MobiDB-lite"/>
    </source>
</evidence>
<dbReference type="PRINTS" id="PR00380">
    <property type="entry name" value="KINESINHEAVY"/>
</dbReference>
<dbReference type="AlphaFoldDB" id="A0A8C5BJP4"/>
<dbReference type="InterPro" id="IPR019821">
    <property type="entry name" value="Kinesin_motor_CS"/>
</dbReference>
<dbReference type="InterPro" id="IPR031794">
    <property type="entry name" value="HMMR_C"/>
</dbReference>
<evidence type="ECO:0000256" key="11">
    <source>
        <dbReference type="SAM" id="Coils"/>
    </source>
</evidence>
<gene>
    <name evidence="14" type="primary">kif15</name>
</gene>
<feature type="region of interest" description="Disordered" evidence="12">
    <location>
        <begin position="650"/>
        <end position="674"/>
    </location>
</feature>
<evidence type="ECO:0000256" key="2">
    <source>
        <dbReference type="ARBA" id="ARBA00022490"/>
    </source>
</evidence>
<dbReference type="GO" id="GO:0003777">
    <property type="term" value="F:microtubule motor activity"/>
    <property type="evidence" value="ECO:0007669"/>
    <property type="project" value="InterPro"/>
</dbReference>
<dbReference type="Ensembl" id="ENSGMOT00000066638.1">
    <property type="protein sequence ID" value="ENSGMOP00000045144.1"/>
    <property type="gene ID" value="ENSGMOG00000010679.2"/>
</dbReference>
<protein>
    <recommendedName>
        <fullName evidence="13">Kinesin motor domain-containing protein</fullName>
    </recommendedName>
</protein>
<keyword evidence="7 10" id="KW-0505">Motor protein</keyword>
<evidence type="ECO:0000313" key="14">
    <source>
        <dbReference type="Ensembl" id="ENSGMOP00000045144.1"/>
    </source>
</evidence>
<feature type="coiled-coil region" evidence="11">
    <location>
        <begin position="683"/>
        <end position="724"/>
    </location>
</feature>
<evidence type="ECO:0000256" key="3">
    <source>
        <dbReference type="ARBA" id="ARBA00022701"/>
    </source>
</evidence>
<reference evidence="14" key="1">
    <citation type="submission" date="2025-08" db="UniProtKB">
        <authorList>
            <consortium name="Ensembl"/>
        </authorList>
    </citation>
    <scope>IDENTIFICATION</scope>
</reference>
<feature type="binding site" evidence="10">
    <location>
        <begin position="106"/>
        <end position="113"/>
    </location>
    <ligand>
        <name>ATP</name>
        <dbReference type="ChEBI" id="CHEBI:30616"/>
    </ligand>
</feature>
<dbReference type="PANTHER" id="PTHR37739:SF8">
    <property type="entry name" value="KINESIN-LIKE PROTEIN KIN-12D"/>
    <property type="match status" value="1"/>
</dbReference>
<reference evidence="14" key="2">
    <citation type="submission" date="2025-09" db="UniProtKB">
        <authorList>
            <consortium name="Ensembl"/>
        </authorList>
    </citation>
    <scope>IDENTIFICATION</scope>
</reference>
<dbReference type="GO" id="GO:0000278">
    <property type="term" value="P:mitotic cell cycle"/>
    <property type="evidence" value="ECO:0007669"/>
    <property type="project" value="UniProtKB-ARBA"/>
</dbReference>
<sequence>PPAGTKLLYSSVCSSRSGDNDSIKVFVRVRPLTQDTGLTTDGDQNLCLTVTSNNTIRLHSKPEPRTFTYDHVADMDVSQDSVFAGVAKNIVESCMNGYNGTIFAYGQTGSGKTFTMLGPSDSDNFTDELRGVIPRSFEYLFSLINKEVERSKSFLCKCSFIEIYNEQIYDLLDSASATLFLRENIKKGVFVEGAVEKFVTSASEAYQVLSMGWRNRRVASTSMNRESSRSHAVFTMALESKETVNKLVNIRTSQLNLVDLAGSERQKDTHTEGSRLKEASSINLSLMCLGQVIMSLVDVANGKNRHICYRDSKLTFLLRDSLGGNAKTYIIANVHPGSKCFGETLSTLQFAQRAKLIKNKAMINEDSQGNVRQLQAEVKKLKELLAAQTSMGLSGRDLAPGGPRLKRVLLRSQLLLQKVAQLEEARSQKEKFIHSSRMIVKFREDHISRLEKKLKGDQVPLLDKENEVLVDQLKAEITVLKDQMEHHPKISQYAAENYSLRQENRYLRSLESVTKAEEAAGQAAVELEEAFRLALEASGPTEAQPAFSTPAAAESVSAVSVERLKAQLLQKQSELSTTSQAFEEYKELTKKQIVELESEKRYLDKSIKHLENILEATHSCKKQEVLELNRIHVETIKNLTTPTKAYNLRSRNDHLSSPEHLNGDEMNDIRHEQPPPEMTELACEALTEELQQVQEQADRVQTQLAEEEMKGTKLLQQIAKLDEQVALMGQELGRKDQVGLSPMITYYMPSDCPSDSLSLFVCSSTWPVLRSEIQDLRVVLQSSDKELAAVKSELRDGQGGHQREMSQLSSNLIRTQLQLDKVHVSKDLSQILELESRRSSMMTMELLLTEQNSERADKNAEIQRLKVRSPPATPPATRVPLDDAISVELSLREQEQEKLLNVRTLLVWCCISRPGLGDFSFLTLCPTQEVEVLRKQVDHLSEENGKLVGHKNHKQRIEYLVKLKKENSKLQEVRTICHLLKFIAQNVLSNEKCDLARSTCCPTRPIKNLNH</sequence>
<organism evidence="14 15">
    <name type="scientific">Gadus morhua</name>
    <name type="common">Atlantic cod</name>
    <dbReference type="NCBI Taxonomy" id="8049"/>
    <lineage>
        <taxon>Eukaryota</taxon>
        <taxon>Metazoa</taxon>
        <taxon>Chordata</taxon>
        <taxon>Craniata</taxon>
        <taxon>Vertebrata</taxon>
        <taxon>Euteleostomi</taxon>
        <taxon>Actinopterygii</taxon>
        <taxon>Neopterygii</taxon>
        <taxon>Teleostei</taxon>
        <taxon>Neoteleostei</taxon>
        <taxon>Acanthomorphata</taxon>
        <taxon>Zeiogadaria</taxon>
        <taxon>Gadariae</taxon>
        <taxon>Gadiformes</taxon>
        <taxon>Gadoidei</taxon>
        <taxon>Gadidae</taxon>
        <taxon>Gadus</taxon>
    </lineage>
</organism>
<dbReference type="GO" id="GO:0005874">
    <property type="term" value="C:microtubule"/>
    <property type="evidence" value="ECO:0007669"/>
    <property type="project" value="UniProtKB-KW"/>
</dbReference>
<keyword evidence="5 10" id="KW-0067">ATP-binding</keyword>
<dbReference type="Pfam" id="PF00225">
    <property type="entry name" value="Kinesin"/>
    <property type="match status" value="1"/>
</dbReference>
<evidence type="ECO:0000256" key="4">
    <source>
        <dbReference type="ARBA" id="ARBA00022741"/>
    </source>
</evidence>
<dbReference type="Proteomes" id="UP000694546">
    <property type="component" value="Chromosome 5"/>
</dbReference>
<feature type="domain" description="Kinesin motor" evidence="13">
    <location>
        <begin position="22"/>
        <end position="357"/>
    </location>
</feature>
<accession>A0A8C5BJP4</accession>
<keyword evidence="2" id="KW-0963">Cytoplasm</keyword>
<keyword evidence="15" id="KW-1185">Reference proteome</keyword>
<dbReference type="GO" id="GO:0005829">
    <property type="term" value="C:cytosol"/>
    <property type="evidence" value="ECO:0007669"/>
    <property type="project" value="UniProtKB-ARBA"/>
</dbReference>
<comment type="subcellular location">
    <subcellularLocation>
        <location evidence="1">Cytoplasm</location>
        <location evidence="1">Cytoskeleton</location>
        <location evidence="1">Spindle</location>
    </subcellularLocation>
</comment>
<dbReference type="GO" id="GO:0008017">
    <property type="term" value="F:microtubule binding"/>
    <property type="evidence" value="ECO:0007669"/>
    <property type="project" value="InterPro"/>
</dbReference>
<evidence type="ECO:0000256" key="10">
    <source>
        <dbReference type="PROSITE-ProRule" id="PRU00283"/>
    </source>
</evidence>
<feature type="coiled-coil region" evidence="11">
    <location>
        <begin position="364"/>
        <end position="391"/>
    </location>
</feature>
<evidence type="ECO:0000256" key="7">
    <source>
        <dbReference type="ARBA" id="ARBA00023175"/>
    </source>
</evidence>
<dbReference type="GO" id="GO:0005813">
    <property type="term" value="C:centrosome"/>
    <property type="evidence" value="ECO:0007669"/>
    <property type="project" value="UniProtKB-ARBA"/>
</dbReference>
<dbReference type="PROSITE" id="PS50067">
    <property type="entry name" value="KINESIN_MOTOR_2"/>
    <property type="match status" value="1"/>
</dbReference>
<proteinExistence type="inferred from homology"/>
<evidence type="ECO:0000256" key="5">
    <source>
        <dbReference type="ARBA" id="ARBA00022840"/>
    </source>
</evidence>
<evidence type="ECO:0000259" key="13">
    <source>
        <dbReference type="PROSITE" id="PS50067"/>
    </source>
</evidence>